<comment type="caution">
    <text evidence="1">The sequence shown here is derived from an EMBL/GenBank/DDBJ whole genome shotgun (WGS) entry which is preliminary data.</text>
</comment>
<protein>
    <submittedName>
        <fullName evidence="1">Toxin secretion, membrane fusion protein</fullName>
    </submittedName>
</protein>
<reference evidence="1 2" key="1">
    <citation type="journal article" date="2013" name="Genome Biol. Evol.">
        <title>Genomes of Stigonematalean cyanobacteria (subsection V) and the evolution of oxygenic photosynthesis from prokaryotes to plastids.</title>
        <authorList>
            <person name="Dagan T."/>
            <person name="Roettger M."/>
            <person name="Stucken K."/>
            <person name="Landan G."/>
            <person name="Koch R."/>
            <person name="Major P."/>
            <person name="Gould S.B."/>
            <person name="Goremykin V.V."/>
            <person name="Rippka R."/>
            <person name="Tandeau de Marsac N."/>
            <person name="Gugger M."/>
            <person name="Lockhart P.J."/>
            <person name="Allen J.F."/>
            <person name="Brune I."/>
            <person name="Maus I."/>
            <person name="Puhler A."/>
            <person name="Martin W.F."/>
        </authorList>
    </citation>
    <scope>NUCLEOTIDE SEQUENCE [LARGE SCALE GENOMIC DNA]</scope>
    <source>
        <strain evidence="1 2">PCC 7110</strain>
    </source>
</reference>
<dbReference type="EMBL" id="ANNX02000027">
    <property type="protein sequence ID" value="KYC40493.1"/>
    <property type="molecule type" value="Genomic_DNA"/>
</dbReference>
<dbReference type="AlphaFoldDB" id="A0A139X777"/>
<proteinExistence type="predicted"/>
<accession>A0A139X777</accession>
<dbReference type="RefSeq" id="WP_017739689.1">
    <property type="nucleotide sequence ID" value="NZ_KQ976354.1"/>
</dbReference>
<organism evidence="1 2">
    <name type="scientific">Scytonema hofmannii PCC 7110</name>
    <dbReference type="NCBI Taxonomy" id="128403"/>
    <lineage>
        <taxon>Bacteria</taxon>
        <taxon>Bacillati</taxon>
        <taxon>Cyanobacteriota</taxon>
        <taxon>Cyanophyceae</taxon>
        <taxon>Nostocales</taxon>
        <taxon>Scytonemataceae</taxon>
        <taxon>Scytonema</taxon>
    </lineage>
</organism>
<evidence type="ECO:0000313" key="2">
    <source>
        <dbReference type="Proteomes" id="UP000076925"/>
    </source>
</evidence>
<dbReference type="OrthoDB" id="573992at2"/>
<gene>
    <name evidence="1" type="ORF">WA1_25560</name>
</gene>
<dbReference type="Proteomes" id="UP000076925">
    <property type="component" value="Unassembled WGS sequence"/>
</dbReference>
<keyword evidence="2" id="KW-1185">Reference proteome</keyword>
<name>A0A139X777_9CYAN</name>
<sequence length="60" mass="7433">MEIICHKVKLKQQKSDFAYWQTQSYQSRLEALEQIRQEYHKWKDNSAESRLQRVYTISQR</sequence>
<evidence type="ECO:0000313" key="1">
    <source>
        <dbReference type="EMBL" id="KYC40493.1"/>
    </source>
</evidence>